<evidence type="ECO:0000256" key="1">
    <source>
        <dbReference type="ARBA" id="ARBA00004651"/>
    </source>
</evidence>
<feature type="transmembrane region" description="Helical" evidence="6">
    <location>
        <begin position="162"/>
        <end position="183"/>
    </location>
</feature>
<evidence type="ECO:0000256" key="4">
    <source>
        <dbReference type="ARBA" id="ARBA00022989"/>
    </source>
</evidence>
<organism evidence="7 8">
    <name type="scientific">Telmatocola sphagniphila</name>
    <dbReference type="NCBI Taxonomy" id="1123043"/>
    <lineage>
        <taxon>Bacteria</taxon>
        <taxon>Pseudomonadati</taxon>
        <taxon>Planctomycetota</taxon>
        <taxon>Planctomycetia</taxon>
        <taxon>Gemmatales</taxon>
        <taxon>Gemmataceae</taxon>
    </lineage>
</organism>
<comment type="subcellular location">
    <subcellularLocation>
        <location evidence="1">Cell membrane</location>
        <topology evidence="1">Multi-pass membrane protein</topology>
    </subcellularLocation>
</comment>
<feature type="transmembrane region" description="Helical" evidence="6">
    <location>
        <begin position="285"/>
        <end position="314"/>
    </location>
</feature>
<dbReference type="InterPro" id="IPR022791">
    <property type="entry name" value="L-PG_synthase/AglD"/>
</dbReference>
<keyword evidence="4 6" id="KW-1133">Transmembrane helix</keyword>
<dbReference type="RefSeq" id="WP_213496573.1">
    <property type="nucleotide sequence ID" value="NZ_CP074694.1"/>
</dbReference>
<evidence type="ECO:0000256" key="6">
    <source>
        <dbReference type="SAM" id="Phobius"/>
    </source>
</evidence>
<feature type="transmembrane region" description="Helical" evidence="6">
    <location>
        <begin position="130"/>
        <end position="150"/>
    </location>
</feature>
<evidence type="ECO:0000313" key="7">
    <source>
        <dbReference type="EMBL" id="QVL32015.1"/>
    </source>
</evidence>
<evidence type="ECO:0000256" key="3">
    <source>
        <dbReference type="ARBA" id="ARBA00022692"/>
    </source>
</evidence>
<proteinExistence type="predicted"/>
<reference evidence="7" key="1">
    <citation type="submission" date="2021-05" db="EMBL/GenBank/DDBJ databases">
        <title>Complete genome sequence of the cellulolytic planctomycete Telmatocola sphagniphila SP2T and characterization of the first cellulase from planctomycetes.</title>
        <authorList>
            <person name="Rakitin A.L."/>
            <person name="Beletsky A.V."/>
            <person name="Naumoff D.G."/>
            <person name="Kulichevskaya I.S."/>
            <person name="Mardanov A.V."/>
            <person name="Ravin N.V."/>
            <person name="Dedysh S.N."/>
        </authorList>
    </citation>
    <scope>NUCLEOTIDE SEQUENCE</scope>
    <source>
        <strain evidence="7">SP2T</strain>
    </source>
</reference>
<dbReference type="KEGG" id="tsph:KIH39_24795"/>
<dbReference type="Proteomes" id="UP000676194">
    <property type="component" value="Chromosome"/>
</dbReference>
<evidence type="ECO:0000313" key="8">
    <source>
        <dbReference type="Proteomes" id="UP000676194"/>
    </source>
</evidence>
<feature type="transmembrane region" description="Helical" evidence="6">
    <location>
        <begin position="48"/>
        <end position="68"/>
    </location>
</feature>
<keyword evidence="3 6" id="KW-0812">Transmembrane</keyword>
<keyword evidence="8" id="KW-1185">Reference proteome</keyword>
<keyword evidence="5 6" id="KW-0472">Membrane</keyword>
<dbReference type="EMBL" id="CP074694">
    <property type="protein sequence ID" value="QVL32015.1"/>
    <property type="molecule type" value="Genomic_DNA"/>
</dbReference>
<feature type="transmembrane region" description="Helical" evidence="6">
    <location>
        <begin position="203"/>
        <end position="223"/>
    </location>
</feature>
<evidence type="ECO:0000256" key="5">
    <source>
        <dbReference type="ARBA" id="ARBA00023136"/>
    </source>
</evidence>
<evidence type="ECO:0000256" key="2">
    <source>
        <dbReference type="ARBA" id="ARBA00022475"/>
    </source>
</evidence>
<dbReference type="AlphaFoldDB" id="A0A8E6B7U8"/>
<name>A0A8E6B7U8_9BACT</name>
<dbReference type="Pfam" id="PF03706">
    <property type="entry name" value="LPG_synthase_TM"/>
    <property type="match status" value="1"/>
</dbReference>
<gene>
    <name evidence="7" type="ORF">KIH39_24795</name>
</gene>
<sequence length="335" mass="36862">MNKGRRLARIFIQWVLPIAVLIAIAWQFVSILSRPEVREQIDKLQLRWYWLVGSGILYLCAHTIWANFWTRLLTQQGLPTSQATGITAYFISQLGKYIPGKIWVILIRVTMLGTSGKSRTIVAVTATFEALTSMATGGFIAALLLPLLSLDLTKFGAKNSSLVAIALLPVGLVFLNRLIYVMVKRQSQSGETDIPLMSFRTMLLGILQAAVGWLFLGLSLWMTMQAILPEFRALELEELGRLTAINAIAYVIGFIFLFMPAGAGIREDVMKGLLTPELAGNFGEGAAGVALYIALILRLVWTTAEILLVGLLYLRKKKLGSVPVPVTPSLQEQAA</sequence>
<evidence type="ECO:0008006" key="9">
    <source>
        <dbReference type="Google" id="ProtNLM"/>
    </source>
</evidence>
<accession>A0A8E6B7U8</accession>
<protein>
    <recommendedName>
        <fullName evidence="9">Flippase-like domain-containing protein</fullName>
    </recommendedName>
</protein>
<feature type="transmembrane region" description="Helical" evidence="6">
    <location>
        <begin position="7"/>
        <end position="28"/>
    </location>
</feature>
<feature type="transmembrane region" description="Helical" evidence="6">
    <location>
        <begin position="244"/>
        <end position="265"/>
    </location>
</feature>
<keyword evidence="2" id="KW-1003">Cell membrane</keyword>